<dbReference type="EMBL" id="BARS01017947">
    <property type="protein sequence ID" value="GAF89011.1"/>
    <property type="molecule type" value="Genomic_DNA"/>
</dbReference>
<reference evidence="1" key="1">
    <citation type="journal article" date="2014" name="Front. Microbiol.">
        <title>High frequency of phylogenetically diverse reductive dehalogenase-homologous genes in deep subseafloor sedimentary metagenomes.</title>
        <authorList>
            <person name="Kawai M."/>
            <person name="Futagami T."/>
            <person name="Toyoda A."/>
            <person name="Takaki Y."/>
            <person name="Nishi S."/>
            <person name="Hori S."/>
            <person name="Arai W."/>
            <person name="Tsubouchi T."/>
            <person name="Morono Y."/>
            <person name="Uchiyama I."/>
            <person name="Ito T."/>
            <person name="Fujiyama A."/>
            <person name="Inagaki F."/>
            <person name="Takami H."/>
        </authorList>
    </citation>
    <scope>NUCLEOTIDE SEQUENCE</scope>
    <source>
        <strain evidence="1">Expedition CK06-06</strain>
    </source>
</reference>
<comment type="caution">
    <text evidence="1">The sequence shown here is derived from an EMBL/GenBank/DDBJ whole genome shotgun (WGS) entry which is preliminary data.</text>
</comment>
<protein>
    <submittedName>
        <fullName evidence="1">Uncharacterized protein</fullName>
    </submittedName>
</protein>
<organism evidence="1">
    <name type="scientific">marine sediment metagenome</name>
    <dbReference type="NCBI Taxonomy" id="412755"/>
    <lineage>
        <taxon>unclassified sequences</taxon>
        <taxon>metagenomes</taxon>
        <taxon>ecological metagenomes</taxon>
    </lineage>
</organism>
<sequence>MNRLRLVLITSMLAACINVANAQEKGPDDWKYAFGIYLWGTGIEGTAGLGPATAPINITFSDALDNLSSALMLHFEA</sequence>
<accession>X0TP45</accession>
<dbReference type="AlphaFoldDB" id="X0TP45"/>
<gene>
    <name evidence="1" type="ORF">S01H1_29284</name>
</gene>
<name>X0TP45_9ZZZZ</name>
<proteinExistence type="predicted"/>
<evidence type="ECO:0000313" key="1">
    <source>
        <dbReference type="EMBL" id="GAF89011.1"/>
    </source>
</evidence>
<dbReference type="PROSITE" id="PS51257">
    <property type="entry name" value="PROKAR_LIPOPROTEIN"/>
    <property type="match status" value="1"/>
</dbReference>